<evidence type="ECO:0000256" key="1">
    <source>
        <dbReference type="SAM" id="Phobius"/>
    </source>
</evidence>
<feature type="transmembrane region" description="Helical" evidence="1">
    <location>
        <begin position="56"/>
        <end position="80"/>
    </location>
</feature>
<dbReference type="Proteomes" id="UP001632037">
    <property type="component" value="Unassembled WGS sequence"/>
</dbReference>
<keyword evidence="3" id="KW-1185">Reference proteome</keyword>
<proteinExistence type="predicted"/>
<organism evidence="2 3">
    <name type="scientific">Phytophthora oleae</name>
    <dbReference type="NCBI Taxonomy" id="2107226"/>
    <lineage>
        <taxon>Eukaryota</taxon>
        <taxon>Sar</taxon>
        <taxon>Stramenopiles</taxon>
        <taxon>Oomycota</taxon>
        <taxon>Peronosporomycetes</taxon>
        <taxon>Peronosporales</taxon>
        <taxon>Peronosporaceae</taxon>
        <taxon>Phytophthora</taxon>
    </lineage>
</organism>
<dbReference type="AlphaFoldDB" id="A0ABD3FUR2"/>
<protein>
    <submittedName>
        <fullName evidence="2">Uncharacterized protein</fullName>
    </submittedName>
</protein>
<evidence type="ECO:0000313" key="3">
    <source>
        <dbReference type="Proteomes" id="UP001632037"/>
    </source>
</evidence>
<keyword evidence="1" id="KW-0472">Membrane</keyword>
<dbReference type="EMBL" id="JBIMZQ010000009">
    <property type="protein sequence ID" value="KAL3669339.1"/>
    <property type="molecule type" value="Genomic_DNA"/>
</dbReference>
<keyword evidence="1" id="KW-1133">Transmembrane helix</keyword>
<comment type="caution">
    <text evidence="2">The sequence shown here is derived from an EMBL/GenBank/DDBJ whole genome shotgun (WGS) entry which is preliminary data.</text>
</comment>
<reference evidence="2 3" key="1">
    <citation type="submission" date="2024-09" db="EMBL/GenBank/DDBJ databases">
        <title>Genome sequencing and assembly of Phytophthora oleae, isolate VK10A, causative agent of rot of olive drupes.</title>
        <authorList>
            <person name="Conti Taguali S."/>
            <person name="Riolo M."/>
            <person name="La Spada F."/>
            <person name="Cacciola S.O."/>
            <person name="Dionisio G."/>
        </authorList>
    </citation>
    <scope>NUCLEOTIDE SEQUENCE [LARGE SCALE GENOMIC DNA]</scope>
    <source>
        <strain evidence="2 3">VK10A</strain>
    </source>
</reference>
<sequence>MQSIGHNLNIDAWHVGGIDLNIRQVESDFPEWFYVRKESLKIFKVFKALMEAKLHVVFVGTPGAGKGMLVVLFAFYMALVQKKRVVLFRKLKGKGCTMLYLDAENEQYWRKDKAAIRDIYLLENRDFELCLDGLDYNDVCNHFETLARFRLLATPAQYPMKNNDVRLRRCIVPFWSLSDLNAIGAHREWPEQEIKDRYFYSGGNLRDFSSPKDLLRISTDQAIHAVLWDVAKLLRTQYGGGAEYRVDRLRMAGIRANGKSDLARDTKDLLKEYLGSSKWICVITSEYALRQLGKMMEPSYYKDLWSMGRMLGDDGLMDIAFENYVHALARDEKKIELQVRTYDREEVTQHTYVALAFEAKACRNDGKNAAEYDAAM</sequence>
<keyword evidence="1" id="KW-0812">Transmembrane</keyword>
<gene>
    <name evidence="2" type="ORF">V7S43_005716</name>
</gene>
<evidence type="ECO:0000313" key="2">
    <source>
        <dbReference type="EMBL" id="KAL3669339.1"/>
    </source>
</evidence>
<name>A0ABD3FUR2_9STRA</name>
<accession>A0ABD3FUR2</accession>